<evidence type="ECO:0000313" key="1">
    <source>
        <dbReference type="EMBL" id="KAB1438730.1"/>
    </source>
</evidence>
<dbReference type="AlphaFoldDB" id="A0A7V7QLA7"/>
<reference evidence="1 2" key="2">
    <citation type="submission" date="2020-02" db="EMBL/GenBank/DDBJ databases">
        <title>Candidatus Galacturonibacter soehngenii shows hetero-acetogenic catabolism of galacturonic acid but lacks a canonical carbon monoxide dehydrogenase/acetyl-CoA synthase complex.</title>
        <authorList>
            <person name="Diender M."/>
            <person name="Stouten G.R."/>
            <person name="Petersen J.F."/>
            <person name="Nielsen P.H."/>
            <person name="Dueholm M.S."/>
            <person name="Pronk J.T."/>
            <person name="Van Loosdrecht M.C.M."/>
        </authorList>
    </citation>
    <scope>NUCLEOTIDE SEQUENCE [LARGE SCALE GENOMIC DNA]</scope>
    <source>
        <strain evidence="1">GalUA</strain>
    </source>
</reference>
<evidence type="ECO:0000313" key="2">
    <source>
        <dbReference type="Proteomes" id="UP000461768"/>
    </source>
</evidence>
<evidence type="ECO:0008006" key="3">
    <source>
        <dbReference type="Google" id="ProtNLM"/>
    </source>
</evidence>
<dbReference type="Proteomes" id="UP000461768">
    <property type="component" value="Unassembled WGS sequence"/>
</dbReference>
<sequence>MVTKENKNFITVDTNTLKEILCCGRKTAVEIGMDANAKITIGKRVLWNVALIQKYLDSIAF</sequence>
<accession>A0A7V7QLA7</accession>
<organism evidence="1 2">
    <name type="scientific">Candidatus Galacturonatibacter soehngenii</name>
    <dbReference type="NCBI Taxonomy" id="2307010"/>
    <lineage>
        <taxon>Bacteria</taxon>
        <taxon>Bacillati</taxon>
        <taxon>Bacillota</taxon>
        <taxon>Clostridia</taxon>
        <taxon>Lachnospirales</taxon>
        <taxon>Lachnospiraceae</taxon>
        <taxon>Candidatus Galacturonatibacter</taxon>
    </lineage>
</organism>
<proteinExistence type="predicted"/>
<dbReference type="EMBL" id="WAGX01000005">
    <property type="protein sequence ID" value="KAB1438730.1"/>
    <property type="molecule type" value="Genomic_DNA"/>
</dbReference>
<comment type="caution">
    <text evidence="1">The sequence shown here is derived from an EMBL/GenBank/DDBJ whole genome shotgun (WGS) entry which is preliminary data.</text>
</comment>
<dbReference type="OrthoDB" id="1855474at2"/>
<gene>
    <name evidence="1" type="ORF">F7O84_09880</name>
</gene>
<keyword evidence="2" id="KW-1185">Reference proteome</keyword>
<name>A0A7V7QLA7_9FIRM</name>
<reference evidence="1 2" key="1">
    <citation type="submission" date="2019-09" db="EMBL/GenBank/DDBJ databases">
        <authorList>
            <person name="Valk L.C."/>
        </authorList>
    </citation>
    <scope>NUCLEOTIDE SEQUENCE [LARGE SCALE GENOMIC DNA]</scope>
    <source>
        <strain evidence="1">GalUA</strain>
    </source>
</reference>
<protein>
    <recommendedName>
        <fullName evidence="3">DNA-binding protein</fullName>
    </recommendedName>
</protein>